<evidence type="ECO:0000313" key="4">
    <source>
        <dbReference type="Proteomes" id="UP000002051"/>
    </source>
</evidence>
<reference evidence="2 4" key="2">
    <citation type="journal article" date="2014" name="BMC Genomics">
        <title>An improved genome release (version Mt4.0) for the model legume Medicago truncatula.</title>
        <authorList>
            <person name="Tang H."/>
            <person name="Krishnakumar V."/>
            <person name="Bidwell S."/>
            <person name="Rosen B."/>
            <person name="Chan A."/>
            <person name="Zhou S."/>
            <person name="Gentzbittel L."/>
            <person name="Childs K.L."/>
            <person name="Yandell M."/>
            <person name="Gundlach H."/>
            <person name="Mayer K.F."/>
            <person name="Schwartz D.C."/>
            <person name="Town C.D."/>
        </authorList>
    </citation>
    <scope>GENOME REANNOTATION</scope>
    <source>
        <strain evidence="3 4">cv. Jemalong A17</strain>
    </source>
</reference>
<gene>
    <name evidence="2" type="ordered locus">MTR_8g091450</name>
</gene>
<protein>
    <submittedName>
        <fullName evidence="2">Cellulose synthase-interactive protein, putative</fullName>
    </submittedName>
</protein>
<organism evidence="2 4">
    <name type="scientific">Medicago truncatula</name>
    <name type="common">Barrel medic</name>
    <name type="synonym">Medicago tribuloides</name>
    <dbReference type="NCBI Taxonomy" id="3880"/>
    <lineage>
        <taxon>Eukaryota</taxon>
        <taxon>Viridiplantae</taxon>
        <taxon>Streptophyta</taxon>
        <taxon>Embryophyta</taxon>
        <taxon>Tracheophyta</taxon>
        <taxon>Spermatophyta</taxon>
        <taxon>Magnoliopsida</taxon>
        <taxon>eudicotyledons</taxon>
        <taxon>Gunneridae</taxon>
        <taxon>Pentapetalae</taxon>
        <taxon>rosids</taxon>
        <taxon>fabids</taxon>
        <taxon>Fabales</taxon>
        <taxon>Fabaceae</taxon>
        <taxon>Papilionoideae</taxon>
        <taxon>50 kb inversion clade</taxon>
        <taxon>NPAAA clade</taxon>
        <taxon>Hologalegina</taxon>
        <taxon>IRL clade</taxon>
        <taxon>Trifolieae</taxon>
        <taxon>Medicago</taxon>
    </lineage>
</organism>
<feature type="chain" id="PRO_5014574166" evidence="1">
    <location>
        <begin position="26"/>
        <end position="190"/>
    </location>
</feature>
<reference evidence="3" key="3">
    <citation type="submission" date="2015-04" db="UniProtKB">
        <authorList>
            <consortium name="EnsemblPlants"/>
        </authorList>
    </citation>
    <scope>IDENTIFICATION</scope>
    <source>
        <strain evidence="3">cv. Jemalong A17</strain>
    </source>
</reference>
<dbReference type="GO" id="GO:0010330">
    <property type="term" value="C:cellulose synthase complex"/>
    <property type="evidence" value="ECO:0007669"/>
    <property type="project" value="InterPro"/>
</dbReference>
<dbReference type="EMBL" id="CM001224">
    <property type="protein sequence ID" value="AET04550.1"/>
    <property type="molecule type" value="Genomic_DNA"/>
</dbReference>
<feature type="signal peptide" evidence="1">
    <location>
        <begin position="1"/>
        <end position="25"/>
    </location>
</feature>
<dbReference type="Proteomes" id="UP000002051">
    <property type="component" value="Chromosome 8"/>
</dbReference>
<dbReference type="GO" id="GO:0051211">
    <property type="term" value="P:anisotropic cell growth"/>
    <property type="evidence" value="ECO:0007669"/>
    <property type="project" value="InterPro"/>
</dbReference>
<dbReference type="EnsemblPlants" id="AET04550">
    <property type="protein sequence ID" value="AET04550"/>
    <property type="gene ID" value="MTR_8g091450"/>
</dbReference>
<dbReference type="PaxDb" id="3880-AET04550"/>
<evidence type="ECO:0000313" key="2">
    <source>
        <dbReference type="EMBL" id="AET04550.1"/>
    </source>
</evidence>
<proteinExistence type="predicted"/>
<dbReference type="HOGENOM" id="CLU_090801_0_0_1"/>
<name>G7LAF1_MEDTR</name>
<reference evidence="2 4" key="1">
    <citation type="journal article" date="2011" name="Nature">
        <title>The Medicago genome provides insight into the evolution of rhizobial symbioses.</title>
        <authorList>
            <person name="Young N.D."/>
            <person name="Debelle F."/>
            <person name="Oldroyd G.E."/>
            <person name="Geurts R."/>
            <person name="Cannon S.B."/>
            <person name="Udvardi M.K."/>
            <person name="Benedito V.A."/>
            <person name="Mayer K.F."/>
            <person name="Gouzy J."/>
            <person name="Schoof H."/>
            <person name="Van de Peer Y."/>
            <person name="Proost S."/>
            <person name="Cook D.R."/>
            <person name="Meyers B.C."/>
            <person name="Spannagl M."/>
            <person name="Cheung F."/>
            <person name="De Mita S."/>
            <person name="Krishnakumar V."/>
            <person name="Gundlach H."/>
            <person name="Zhou S."/>
            <person name="Mudge J."/>
            <person name="Bharti A.K."/>
            <person name="Murray J.D."/>
            <person name="Naoumkina M.A."/>
            <person name="Rosen B."/>
            <person name="Silverstein K.A."/>
            <person name="Tang H."/>
            <person name="Rombauts S."/>
            <person name="Zhao P.X."/>
            <person name="Zhou P."/>
            <person name="Barbe V."/>
            <person name="Bardou P."/>
            <person name="Bechner M."/>
            <person name="Bellec A."/>
            <person name="Berger A."/>
            <person name="Berges H."/>
            <person name="Bidwell S."/>
            <person name="Bisseling T."/>
            <person name="Choisne N."/>
            <person name="Couloux A."/>
            <person name="Denny R."/>
            <person name="Deshpande S."/>
            <person name="Dai X."/>
            <person name="Doyle J.J."/>
            <person name="Dudez A.M."/>
            <person name="Farmer A.D."/>
            <person name="Fouteau S."/>
            <person name="Franken C."/>
            <person name="Gibelin C."/>
            <person name="Gish J."/>
            <person name="Goldstein S."/>
            <person name="Gonzalez A.J."/>
            <person name="Green P.J."/>
            <person name="Hallab A."/>
            <person name="Hartog M."/>
            <person name="Hua A."/>
            <person name="Humphray S.J."/>
            <person name="Jeong D.H."/>
            <person name="Jing Y."/>
            <person name="Jocker A."/>
            <person name="Kenton S.M."/>
            <person name="Kim D.J."/>
            <person name="Klee K."/>
            <person name="Lai H."/>
            <person name="Lang C."/>
            <person name="Lin S."/>
            <person name="Macmil S.L."/>
            <person name="Magdelenat G."/>
            <person name="Matthews L."/>
            <person name="McCorrison J."/>
            <person name="Monaghan E.L."/>
            <person name="Mun J.H."/>
            <person name="Najar F.Z."/>
            <person name="Nicholson C."/>
            <person name="Noirot C."/>
            <person name="O'Bleness M."/>
            <person name="Paule C.R."/>
            <person name="Poulain J."/>
            <person name="Prion F."/>
            <person name="Qin B."/>
            <person name="Qu C."/>
            <person name="Retzel E.F."/>
            <person name="Riddle C."/>
            <person name="Sallet E."/>
            <person name="Samain S."/>
            <person name="Samson N."/>
            <person name="Sanders I."/>
            <person name="Saurat O."/>
            <person name="Scarpelli C."/>
            <person name="Schiex T."/>
            <person name="Segurens B."/>
            <person name="Severin A.J."/>
            <person name="Sherrier D.J."/>
            <person name="Shi R."/>
            <person name="Sims S."/>
            <person name="Singer S.R."/>
            <person name="Sinharoy S."/>
            <person name="Sterck L."/>
            <person name="Viollet A."/>
            <person name="Wang B.B."/>
            <person name="Wang K."/>
            <person name="Wang M."/>
            <person name="Wang X."/>
            <person name="Warfsmann J."/>
            <person name="Weissenbach J."/>
            <person name="White D.D."/>
            <person name="White J.D."/>
            <person name="Wiley G.B."/>
            <person name="Wincker P."/>
            <person name="Xing Y."/>
            <person name="Yang L."/>
            <person name="Yao Z."/>
            <person name="Ying F."/>
            <person name="Zhai J."/>
            <person name="Zhou L."/>
            <person name="Zuber A."/>
            <person name="Denarie J."/>
            <person name="Dixon R.A."/>
            <person name="May G.D."/>
            <person name="Schwartz D.C."/>
            <person name="Rogers J."/>
            <person name="Quetier F."/>
            <person name="Town C.D."/>
            <person name="Roe B.A."/>
        </authorList>
    </citation>
    <scope>NUCLEOTIDE SEQUENCE [LARGE SCALE GENOMIC DNA]</scope>
    <source>
        <strain evidence="2">A17</strain>
        <strain evidence="3 4">cv. Jemalong A17</strain>
    </source>
</reference>
<accession>G7LAF1</accession>
<keyword evidence="4" id="KW-1185">Reference proteome</keyword>
<dbReference type="eggNOG" id="KOG0167">
    <property type="taxonomic scope" value="Eukaryota"/>
</dbReference>
<dbReference type="GO" id="GO:2001006">
    <property type="term" value="P:regulation of cellulose biosynthetic process"/>
    <property type="evidence" value="ECO:0007669"/>
    <property type="project" value="InterPro"/>
</dbReference>
<dbReference type="AlphaFoldDB" id="G7LAF1"/>
<dbReference type="InterPro" id="IPR044297">
    <property type="entry name" value="CSI1/2/3"/>
</dbReference>
<dbReference type="PANTHER" id="PTHR46369">
    <property type="entry name" value="PROTEIN CELLULOSE SYNTHASE INTERACTIVE 1"/>
    <property type="match status" value="1"/>
</dbReference>
<evidence type="ECO:0000313" key="3">
    <source>
        <dbReference type="EnsemblPlants" id="AET04550"/>
    </source>
</evidence>
<evidence type="ECO:0000256" key="1">
    <source>
        <dbReference type="SAM" id="SignalP"/>
    </source>
</evidence>
<dbReference type="PANTHER" id="PTHR46369:SF3">
    <property type="entry name" value="CELLULOSE SYNTHASE-INTERACTIVE PROTEIN"/>
    <property type="match status" value="1"/>
</dbReference>
<dbReference type="GO" id="GO:0008017">
    <property type="term" value="F:microtubule binding"/>
    <property type="evidence" value="ECO:0007669"/>
    <property type="project" value="InterPro"/>
</dbReference>
<keyword evidence="1" id="KW-0732">Signal</keyword>
<sequence length="190" mass="21732">MQIQWHVKKLSWMDALFLLIQGWSACPVEVSRDQSNAAAYAIPLLQNLIQFGPVLFFEKAEFILVMIVKRGNNMRQCVGNQGKITLENGMRGLHTWSFESAPVEQKLHIYCKNKLKVGKRKFGKVTIEIDRVVMVGEVADEHTLLPTSKSGQPRNLEVELKWSNKPSYAYSIKLSIPSFKFDYLFILVLS</sequence>
<dbReference type="STRING" id="3880.G7LAF1"/>